<keyword evidence="8" id="KW-0442">Lipid degradation</keyword>
<evidence type="ECO:0000256" key="10">
    <source>
        <dbReference type="ARBA" id="ARBA00023136"/>
    </source>
</evidence>
<dbReference type="FunFam" id="3.40.50.1820:FF:000063">
    <property type="entry name" value="Lipase member H"/>
    <property type="match status" value="1"/>
</dbReference>
<keyword evidence="16" id="KW-0479">Metal-binding</keyword>
<comment type="similarity">
    <text evidence="3 17">Belongs to the AB hydrolase superfamily. Lipase family.</text>
</comment>
<dbReference type="Proteomes" id="UP000694569">
    <property type="component" value="Unplaced"/>
</dbReference>
<dbReference type="Gene3D" id="3.40.50.1820">
    <property type="entry name" value="alpha/beta hydrolase"/>
    <property type="match status" value="1"/>
</dbReference>
<keyword evidence="10" id="KW-0472">Membrane</keyword>
<evidence type="ECO:0000256" key="6">
    <source>
        <dbReference type="ARBA" id="ARBA00022729"/>
    </source>
</evidence>
<reference evidence="19" key="2">
    <citation type="submission" date="2025-09" db="UniProtKB">
        <authorList>
            <consortium name="Ensembl"/>
        </authorList>
    </citation>
    <scope>IDENTIFICATION</scope>
</reference>
<dbReference type="GO" id="GO:0016042">
    <property type="term" value="P:lipid catabolic process"/>
    <property type="evidence" value="ECO:0007669"/>
    <property type="project" value="UniProtKB-KW"/>
</dbReference>
<feature type="active site" description="Charge relay system" evidence="15">
    <location>
        <position position="207"/>
    </location>
</feature>
<dbReference type="GO" id="GO:0005615">
    <property type="term" value="C:extracellular space"/>
    <property type="evidence" value="ECO:0007669"/>
    <property type="project" value="TreeGrafter"/>
</dbReference>
<dbReference type="AlphaFoldDB" id="A0A8C5N3V6"/>
<keyword evidence="9" id="KW-0443">Lipid metabolism</keyword>
<comment type="catalytic activity">
    <reaction evidence="13">
        <text>1-hexadecanoyl-2-(9Z-octadecenoyl)-sn-glycero-3-phosphate + H2O = 2-(9Z-octadecenoyl)-sn-glycero-3-phosphate + hexadecanoate + H(+)</text>
        <dbReference type="Rhea" id="RHEA:40943"/>
        <dbReference type="ChEBI" id="CHEBI:7896"/>
        <dbReference type="ChEBI" id="CHEBI:15377"/>
        <dbReference type="ChEBI" id="CHEBI:15378"/>
        <dbReference type="ChEBI" id="CHEBI:64839"/>
        <dbReference type="ChEBI" id="CHEBI:77593"/>
    </reaction>
    <physiologicalReaction direction="left-to-right" evidence="13">
        <dbReference type="Rhea" id="RHEA:40944"/>
    </physiologicalReaction>
</comment>
<feature type="binding site" evidence="16">
    <location>
        <position position="226"/>
    </location>
    <ligand>
        <name>Ca(2+)</name>
        <dbReference type="ChEBI" id="CHEBI:29108"/>
    </ligand>
</feature>
<evidence type="ECO:0000256" key="17">
    <source>
        <dbReference type="RuleBase" id="RU004262"/>
    </source>
</evidence>
<keyword evidence="20" id="KW-1185">Reference proteome</keyword>
<dbReference type="GO" id="GO:0005886">
    <property type="term" value="C:plasma membrane"/>
    <property type="evidence" value="ECO:0007669"/>
    <property type="project" value="UniProtKB-SubCell"/>
</dbReference>
<dbReference type="CDD" id="cd00707">
    <property type="entry name" value="Pancreat_lipase_like"/>
    <property type="match status" value="1"/>
</dbReference>
<dbReference type="GO" id="GO:0006654">
    <property type="term" value="P:phosphatidic acid biosynthetic process"/>
    <property type="evidence" value="ECO:0007669"/>
    <property type="project" value="UniProtKB-ARBA"/>
</dbReference>
<dbReference type="InterPro" id="IPR013818">
    <property type="entry name" value="Lipase"/>
</dbReference>
<dbReference type="Ensembl" id="ENSLLET00000022819.1">
    <property type="protein sequence ID" value="ENSLLEP00000021967.1"/>
    <property type="gene ID" value="ENSLLEG00000013659.1"/>
</dbReference>
<evidence type="ECO:0000259" key="18">
    <source>
        <dbReference type="Pfam" id="PF00151"/>
    </source>
</evidence>
<dbReference type="PRINTS" id="PR00821">
    <property type="entry name" value="TAGLIPASE"/>
</dbReference>
<keyword evidence="11" id="KW-1015">Disulfide bond</keyword>
<evidence type="ECO:0000256" key="8">
    <source>
        <dbReference type="ARBA" id="ARBA00022963"/>
    </source>
</evidence>
<dbReference type="InterPro" id="IPR033906">
    <property type="entry name" value="Lipase_N"/>
</dbReference>
<dbReference type="GeneTree" id="ENSGT00940000156285"/>
<keyword evidence="4" id="KW-1003">Cell membrane</keyword>
<keyword evidence="16" id="KW-0106">Calcium</keyword>
<feature type="binding site" evidence="16">
    <location>
        <position position="221"/>
    </location>
    <ligand>
        <name>Ca(2+)</name>
        <dbReference type="ChEBI" id="CHEBI:29108"/>
    </ligand>
</feature>
<dbReference type="InterPro" id="IPR016272">
    <property type="entry name" value="Lipase_LIPH"/>
</dbReference>
<evidence type="ECO:0000256" key="4">
    <source>
        <dbReference type="ARBA" id="ARBA00022475"/>
    </source>
</evidence>
<dbReference type="InterPro" id="IPR029058">
    <property type="entry name" value="AB_hydrolase_fold"/>
</dbReference>
<evidence type="ECO:0000256" key="16">
    <source>
        <dbReference type="PIRSR" id="PIRSR000865-2"/>
    </source>
</evidence>
<keyword evidence="6" id="KW-0732">Signal</keyword>
<dbReference type="Pfam" id="PF00151">
    <property type="entry name" value="Lipase"/>
    <property type="match status" value="1"/>
</dbReference>
<evidence type="ECO:0000256" key="7">
    <source>
        <dbReference type="ARBA" id="ARBA00022801"/>
    </source>
</evidence>
<evidence type="ECO:0000256" key="2">
    <source>
        <dbReference type="ARBA" id="ARBA00004613"/>
    </source>
</evidence>
<keyword evidence="5" id="KW-0964">Secreted</keyword>
<dbReference type="GO" id="GO:0052689">
    <property type="term" value="F:carboxylic ester hydrolase activity"/>
    <property type="evidence" value="ECO:0007669"/>
    <property type="project" value="InterPro"/>
</dbReference>
<dbReference type="GO" id="GO:0046872">
    <property type="term" value="F:metal ion binding"/>
    <property type="evidence" value="ECO:0007669"/>
    <property type="project" value="UniProtKB-KW"/>
</dbReference>
<reference evidence="19" key="1">
    <citation type="submission" date="2025-08" db="UniProtKB">
        <authorList>
            <consortium name="Ensembl"/>
        </authorList>
    </citation>
    <scope>IDENTIFICATION</scope>
</reference>
<comment type="function">
    <text evidence="14">Hydrolyzes specifically phosphatidic acid (PA) to produce 2-acyl lysophosphatidic acid (LPA; a potent bioactive lipid mediator) and fatty acid. Does not hydrolyze other phospholipids, like phosphatidylserine (PS), phosphatidylcholine (PC) and phosphatidylethanolamine (PE) or triacylglycerol (TG).</text>
</comment>
<sequence length="480" mass="53964">MLMHRWDPLTAEIICSSSALGTPPQTQVFKVSSGSHSRNDVTDTDEKCYVFTSLKLHHAIVGTNLNVQLLLYTRENADCAGNLNLENSTAVKYLNVSRKTIFITHGYRPTGSPPVWISEIVHKLLSIQDFNIIFVDWNRGATTLLYHHAAAKTRDVANILKTLVDKMLSDGATLDSIYMLGVSLGAHISGLVGKMYNGQIGRITGLDPAGPLFTGKPPEERLHYGDAQFVDVIHSDIDGLGYRESLGHIDFYPNGGTDQPGCPETILGGSEYFKCDHQRSVFLYISSLNQTCQIDTFPCADYREYRMGKCTDCSSFSPLSCPMLGFYADKWKDYLVARNPPVTKAFFDTAPESPFCIYHYYLDFVTWNSQTRRGYITIKLESTDGQVTESKLDQDPAVFEQYNEVSLLAKFDKDFATVSKVFVTFTTGSVIGPKYKLRVLTMKLRPITNRSRPVLCRYDFVLLENIEMEFRPIPCQNTNL</sequence>
<dbReference type="SUPFAM" id="SSF53474">
    <property type="entry name" value="alpha/beta-Hydrolases"/>
    <property type="match status" value="1"/>
</dbReference>
<evidence type="ECO:0000313" key="19">
    <source>
        <dbReference type="Ensembl" id="ENSLLEP00000021967.1"/>
    </source>
</evidence>
<name>A0A8C5N3V6_9ANUR</name>
<evidence type="ECO:0000256" key="5">
    <source>
        <dbReference type="ARBA" id="ARBA00022525"/>
    </source>
</evidence>
<evidence type="ECO:0000256" key="3">
    <source>
        <dbReference type="ARBA" id="ARBA00010701"/>
    </source>
</evidence>
<comment type="subcellular location">
    <subcellularLocation>
        <location evidence="1">Cell membrane</location>
        <topology evidence="1">Peripheral membrane protein</topology>
    </subcellularLocation>
    <subcellularLocation>
        <location evidence="2">Secreted</location>
    </subcellularLocation>
</comment>
<gene>
    <name evidence="19" type="primary">LIPH</name>
</gene>
<dbReference type="PANTHER" id="PTHR11610:SF12">
    <property type="entry name" value="LIPASE MEMBER H"/>
    <property type="match status" value="1"/>
</dbReference>
<dbReference type="GO" id="GO:0004620">
    <property type="term" value="F:phospholipase activity"/>
    <property type="evidence" value="ECO:0007669"/>
    <property type="project" value="UniProtKB-ARBA"/>
</dbReference>
<dbReference type="PIRSF" id="PIRSF000865">
    <property type="entry name" value="Lipoprotein_lipase_LIPH"/>
    <property type="match status" value="1"/>
</dbReference>
<keyword evidence="7" id="KW-0378">Hydrolase</keyword>
<evidence type="ECO:0000256" key="12">
    <source>
        <dbReference type="ARBA" id="ARBA00023180"/>
    </source>
</evidence>
<feature type="domain" description="Lipase" evidence="18">
    <location>
        <begin position="62"/>
        <end position="355"/>
    </location>
</feature>
<protein>
    <submittedName>
        <fullName evidence="19">Lipase H</fullName>
    </submittedName>
</protein>
<evidence type="ECO:0000256" key="14">
    <source>
        <dbReference type="ARBA" id="ARBA00049600"/>
    </source>
</evidence>
<evidence type="ECO:0000256" key="13">
    <source>
        <dbReference type="ARBA" id="ARBA00048637"/>
    </source>
</evidence>
<organism evidence="19 20">
    <name type="scientific">Leptobrachium leishanense</name>
    <name type="common">Leishan spiny toad</name>
    <dbReference type="NCBI Taxonomy" id="445787"/>
    <lineage>
        <taxon>Eukaryota</taxon>
        <taxon>Metazoa</taxon>
        <taxon>Chordata</taxon>
        <taxon>Craniata</taxon>
        <taxon>Vertebrata</taxon>
        <taxon>Euteleostomi</taxon>
        <taxon>Amphibia</taxon>
        <taxon>Batrachia</taxon>
        <taxon>Anura</taxon>
        <taxon>Pelobatoidea</taxon>
        <taxon>Megophryidae</taxon>
        <taxon>Leptobrachium</taxon>
    </lineage>
</organism>
<evidence type="ECO:0000256" key="9">
    <source>
        <dbReference type="ARBA" id="ARBA00023098"/>
    </source>
</evidence>
<evidence type="ECO:0000256" key="11">
    <source>
        <dbReference type="ARBA" id="ARBA00023157"/>
    </source>
</evidence>
<accession>A0A8C5N3V6</accession>
<dbReference type="GO" id="GO:0008201">
    <property type="term" value="F:heparin binding"/>
    <property type="evidence" value="ECO:0007669"/>
    <property type="project" value="UniProtKB-ARBA"/>
</dbReference>
<evidence type="ECO:0000256" key="1">
    <source>
        <dbReference type="ARBA" id="ARBA00004202"/>
    </source>
</evidence>
<proteinExistence type="inferred from homology"/>
<evidence type="ECO:0000313" key="20">
    <source>
        <dbReference type="Proteomes" id="UP000694569"/>
    </source>
</evidence>
<keyword evidence="12" id="KW-0325">Glycoprotein</keyword>
<feature type="active site" description="Nucleophile" evidence="15">
    <location>
        <position position="183"/>
    </location>
</feature>
<dbReference type="OrthoDB" id="199913at2759"/>
<dbReference type="PANTHER" id="PTHR11610">
    <property type="entry name" value="LIPASE"/>
    <property type="match status" value="1"/>
</dbReference>
<evidence type="ECO:0000256" key="15">
    <source>
        <dbReference type="PIRSR" id="PIRSR000865-1"/>
    </source>
</evidence>
<dbReference type="InterPro" id="IPR000734">
    <property type="entry name" value="TAG_lipase"/>
</dbReference>
<feature type="active site" description="Charge relay system" evidence="15">
    <location>
        <position position="277"/>
    </location>
</feature>